<reference evidence="3" key="1">
    <citation type="submission" date="2021-08" db="EMBL/GenBank/DDBJ databases">
        <title>Comparative analyses of Brucepasteria parasyntrophica and Teretinema zuelzerae.</title>
        <authorList>
            <person name="Song Y."/>
            <person name="Brune A."/>
        </authorList>
    </citation>
    <scope>NUCLEOTIDE SEQUENCE</scope>
    <source>
        <strain evidence="3">DSM 1903</strain>
    </source>
</reference>
<dbReference type="InterPro" id="IPR018717">
    <property type="entry name" value="DUF2241"/>
</dbReference>
<dbReference type="Gene3D" id="3.30.2130.10">
    <property type="entry name" value="VC0802-like"/>
    <property type="match status" value="1"/>
</dbReference>
<name>A0AAE3JID6_9SPIR</name>
<accession>A0AAE3JID6</accession>
<dbReference type="Proteomes" id="UP001198163">
    <property type="component" value="Unassembled WGS sequence"/>
</dbReference>
<evidence type="ECO:0000313" key="4">
    <source>
        <dbReference type="Proteomes" id="UP001198163"/>
    </source>
</evidence>
<dbReference type="InterPro" id="IPR027795">
    <property type="entry name" value="CASTOR_ACT_dom"/>
</dbReference>
<evidence type="ECO:0000259" key="1">
    <source>
        <dbReference type="Pfam" id="PF10000"/>
    </source>
</evidence>
<dbReference type="SUPFAM" id="SSF55021">
    <property type="entry name" value="ACT-like"/>
    <property type="match status" value="2"/>
</dbReference>
<dbReference type="AlphaFoldDB" id="A0AAE3JID6"/>
<organism evidence="3 4">
    <name type="scientific">Teretinema zuelzerae</name>
    <dbReference type="NCBI Taxonomy" id="156"/>
    <lineage>
        <taxon>Bacteria</taxon>
        <taxon>Pseudomonadati</taxon>
        <taxon>Spirochaetota</taxon>
        <taxon>Spirochaetia</taxon>
        <taxon>Spirochaetales</taxon>
        <taxon>Treponemataceae</taxon>
        <taxon>Teretinema</taxon>
    </lineage>
</organism>
<protein>
    <submittedName>
        <fullName evidence="3">ACT domain-containing protein</fullName>
    </submittedName>
</protein>
<dbReference type="Pfam" id="PF10000">
    <property type="entry name" value="ACT_3"/>
    <property type="match status" value="1"/>
</dbReference>
<evidence type="ECO:0000313" key="3">
    <source>
        <dbReference type="EMBL" id="MCD1655047.1"/>
    </source>
</evidence>
<feature type="domain" description="CASTOR ACT" evidence="2">
    <location>
        <begin position="82"/>
        <end position="136"/>
    </location>
</feature>
<feature type="domain" description="DUF2241" evidence="1">
    <location>
        <begin position="2"/>
        <end position="62"/>
    </location>
</feature>
<dbReference type="RefSeq" id="WP_230755802.1">
    <property type="nucleotide sequence ID" value="NZ_JAINWA010000003.1"/>
</dbReference>
<dbReference type="InterPro" id="IPR045865">
    <property type="entry name" value="ACT-like_dom_sf"/>
</dbReference>
<dbReference type="Pfam" id="PF13840">
    <property type="entry name" value="ACT_7"/>
    <property type="match status" value="1"/>
</dbReference>
<dbReference type="EMBL" id="JAINWA010000003">
    <property type="protein sequence ID" value="MCD1655047.1"/>
    <property type="molecule type" value="Genomic_DNA"/>
</dbReference>
<keyword evidence="4" id="KW-1185">Reference proteome</keyword>
<gene>
    <name evidence="3" type="ORF">K7J14_10090</name>
</gene>
<comment type="caution">
    <text evidence="3">The sequence shown here is derived from an EMBL/GenBank/DDBJ whole genome shotgun (WGS) entry which is preliminary data.</text>
</comment>
<dbReference type="PANTHER" id="PTHR39199:SF1">
    <property type="entry name" value="BLR5128 PROTEIN"/>
    <property type="match status" value="1"/>
</dbReference>
<sequence>MSGITDLETLLASLDPVLCPARYAFRSCGKEEASALMAADGNDEEPFAFIREEEGWTVILPLGENHPAAEADSASAAAMKRITLNVHSSLEAVGLTAHVSRVLAGRNISANVVAGFYHDHIFVPEDRAEEALAALTT</sequence>
<dbReference type="PANTHER" id="PTHR39199">
    <property type="entry name" value="BLR5128 PROTEIN"/>
    <property type="match status" value="1"/>
</dbReference>
<evidence type="ECO:0000259" key="2">
    <source>
        <dbReference type="Pfam" id="PF13840"/>
    </source>
</evidence>
<proteinExistence type="predicted"/>